<dbReference type="GO" id="GO:0008986">
    <property type="term" value="F:pyruvate, water dikinase activity"/>
    <property type="evidence" value="ECO:0007669"/>
    <property type="project" value="UniProtKB-EC"/>
</dbReference>
<dbReference type="PANTHER" id="PTHR43030:SF1">
    <property type="entry name" value="PHOSPHOENOLPYRUVATE SYNTHASE"/>
    <property type="match status" value="1"/>
</dbReference>
<dbReference type="Pfam" id="PF01326">
    <property type="entry name" value="PPDK_N"/>
    <property type="match status" value="1"/>
</dbReference>
<dbReference type="InterPro" id="IPR013815">
    <property type="entry name" value="ATP_grasp_subdomain_1"/>
</dbReference>
<comment type="catalytic activity">
    <reaction evidence="14">
        <text>pyruvate + ATP + H2O = phosphoenolpyruvate + AMP + phosphate + 2 H(+)</text>
        <dbReference type="Rhea" id="RHEA:11364"/>
        <dbReference type="ChEBI" id="CHEBI:15361"/>
        <dbReference type="ChEBI" id="CHEBI:15377"/>
        <dbReference type="ChEBI" id="CHEBI:15378"/>
        <dbReference type="ChEBI" id="CHEBI:30616"/>
        <dbReference type="ChEBI" id="CHEBI:43474"/>
        <dbReference type="ChEBI" id="CHEBI:58702"/>
        <dbReference type="ChEBI" id="CHEBI:456215"/>
        <dbReference type="EC" id="2.7.9.2"/>
    </reaction>
</comment>
<dbReference type="InterPro" id="IPR002192">
    <property type="entry name" value="PPDK_AMP/ATP-bd"/>
</dbReference>
<evidence type="ECO:0000313" key="18">
    <source>
        <dbReference type="EMBL" id="KAB2928228.1"/>
    </source>
</evidence>
<comment type="function">
    <text evidence="2">Catalyzes the phosphorylation of pyruvate to phosphoenolpyruvate.</text>
</comment>
<feature type="region of interest" description="Disordered" evidence="15">
    <location>
        <begin position="344"/>
        <end position="370"/>
    </location>
</feature>
<sequence>MNINTLFRYWTYRLFAPGVVLRQTYEAFRELLVHDSRSHELMADLENLYYQGIKEDFCRIAARYAALADSVGGMVACLERMAPASHVTLREYYRKFDFYSRFLLAPPAVNFGPPFTLTLDDANASRPELAGAKAANLVAIAAGLHLPVPAGFVITVNSFNYLLEYNDLRGPINALLTQLDPASPGSLADISGRLTGLIETAEVPPAVGDAILAARTATFGARAGQVNMIVRSSAVAEDGESSFAGQYASIADVGVDDLHASYLAVLASKYRPESLAYRVHTGFSDEETPMAVLVMEMVEAAASGVVYTVHPDRPEDRRIWIHTVRGRGEGLVSGRLVPEVAAVDRETPAALPPDRDDSPGEPARAPILTHEQRRRLAVSAVEIENHFGSPRDIEWALPSEGTFVFLQSRPLATRADDPAGTREAEPAPEDDPGCHVLLQGGTTASPGQASGAVWRVDRDHPAEQVPAGSILVLRETPPSHVQVLSRVAGVLAELGSVAGHFATVCREFGVPLLCGLGEGLAVLRHGRTVTMLAGKRVVCDGNVLPASPVVPPYLSQARLPYFRRLRKLLDGITPLALVDPRAETFAPEGCRSFHDIIRFCHEQAVRIMFSLGDRLGKTGRNRRKLRSNLPFEIFIVDVGGGLQDDATEGELIDIGEVASAPFLALWAGLTHPSIHWDDRPHFDWKNFGETVLADGISTVDSPEYASYAVLGADYVNLIMRFGYHFTVVDALSGADGASNYCQFRFAGGGAEFAGRLRRLQLIATLLEQAGFSVETRGDLLDARLPACAAAEMQAPLVTAGRLLGATRLMDMMLQDGNDVQRHIDTFLADRQGPEQ</sequence>
<reference evidence="18 19" key="1">
    <citation type="submission" date="2019-10" db="EMBL/GenBank/DDBJ databases">
        <title>Extracellular Electron Transfer in a Candidatus Methanoperedens spp. Enrichment Culture.</title>
        <authorList>
            <person name="Berger S."/>
            <person name="Rangel Shaw D."/>
            <person name="Berben T."/>
            <person name="In 'T Zandt M."/>
            <person name="Frank J."/>
            <person name="Reimann J."/>
            <person name="Jetten M.S.M."/>
            <person name="Welte C.U."/>
        </authorList>
    </citation>
    <scope>NUCLEOTIDE SEQUENCE [LARGE SCALE GENOMIC DNA]</scope>
    <source>
        <strain evidence="18">SB12</strain>
    </source>
</reference>
<dbReference type="Proteomes" id="UP000460298">
    <property type="component" value="Unassembled WGS sequence"/>
</dbReference>
<evidence type="ECO:0000256" key="1">
    <source>
        <dbReference type="ARBA" id="ARBA00001946"/>
    </source>
</evidence>
<organism evidence="18 19">
    <name type="scientific">Leptonema illini</name>
    <dbReference type="NCBI Taxonomy" id="183"/>
    <lineage>
        <taxon>Bacteria</taxon>
        <taxon>Pseudomonadati</taxon>
        <taxon>Spirochaetota</taxon>
        <taxon>Spirochaetia</taxon>
        <taxon>Leptospirales</taxon>
        <taxon>Leptospiraceae</taxon>
        <taxon>Leptonema</taxon>
    </lineage>
</organism>
<keyword evidence="7" id="KW-0808">Transferase</keyword>
<dbReference type="GO" id="GO:0046872">
    <property type="term" value="F:metal ion binding"/>
    <property type="evidence" value="ECO:0007669"/>
    <property type="project" value="UniProtKB-KW"/>
</dbReference>
<comment type="pathway">
    <text evidence="3">Carbohydrate biosynthesis; gluconeogenesis.</text>
</comment>
<evidence type="ECO:0000256" key="12">
    <source>
        <dbReference type="ARBA" id="ARBA00022842"/>
    </source>
</evidence>
<evidence type="ECO:0000256" key="7">
    <source>
        <dbReference type="ARBA" id="ARBA00022679"/>
    </source>
</evidence>
<evidence type="ECO:0000313" key="19">
    <source>
        <dbReference type="Proteomes" id="UP000460298"/>
    </source>
</evidence>
<evidence type="ECO:0000259" key="16">
    <source>
        <dbReference type="Pfam" id="PF00391"/>
    </source>
</evidence>
<keyword evidence="18" id="KW-0670">Pyruvate</keyword>
<dbReference type="Gene3D" id="3.30.470.20">
    <property type="entry name" value="ATP-grasp fold, B domain"/>
    <property type="match status" value="1"/>
</dbReference>
<accession>A0A833LUH6</accession>
<feature type="domain" description="Pyruvate phosphate dikinase AMP/ATP-binding" evidence="17">
    <location>
        <begin position="128"/>
        <end position="417"/>
    </location>
</feature>
<evidence type="ECO:0000256" key="5">
    <source>
        <dbReference type="ARBA" id="ARBA00011996"/>
    </source>
</evidence>
<feature type="region of interest" description="Disordered" evidence="15">
    <location>
        <begin position="414"/>
        <end position="450"/>
    </location>
</feature>
<evidence type="ECO:0000259" key="17">
    <source>
        <dbReference type="Pfam" id="PF01326"/>
    </source>
</evidence>
<keyword evidence="11" id="KW-0067">ATP-binding</keyword>
<dbReference type="EC" id="2.7.9.2" evidence="5"/>
<gene>
    <name evidence="18" type="ORF">F9K24_22150</name>
</gene>
<evidence type="ECO:0000256" key="9">
    <source>
        <dbReference type="ARBA" id="ARBA00022741"/>
    </source>
</evidence>
<keyword evidence="10 18" id="KW-0418">Kinase</keyword>
<feature type="compositionally biased region" description="Basic and acidic residues" evidence="15">
    <location>
        <begin position="414"/>
        <end position="425"/>
    </location>
</feature>
<dbReference type="SUPFAM" id="SSF52009">
    <property type="entry name" value="Phosphohistidine domain"/>
    <property type="match status" value="1"/>
</dbReference>
<dbReference type="Gene3D" id="3.50.30.10">
    <property type="entry name" value="Phosphohistidine domain"/>
    <property type="match status" value="1"/>
</dbReference>
<dbReference type="InterPro" id="IPR008279">
    <property type="entry name" value="PEP-util_enz_mobile_dom"/>
</dbReference>
<dbReference type="AlphaFoldDB" id="A0A833LUH6"/>
<dbReference type="GO" id="GO:0005524">
    <property type="term" value="F:ATP binding"/>
    <property type="evidence" value="ECO:0007669"/>
    <property type="project" value="UniProtKB-KW"/>
</dbReference>
<proteinExistence type="inferred from homology"/>
<evidence type="ECO:0000256" key="11">
    <source>
        <dbReference type="ARBA" id="ARBA00022840"/>
    </source>
</evidence>
<dbReference type="UniPathway" id="UPA00138"/>
<keyword evidence="8" id="KW-0479">Metal-binding</keyword>
<dbReference type="PANTHER" id="PTHR43030">
    <property type="entry name" value="PHOSPHOENOLPYRUVATE SYNTHASE"/>
    <property type="match status" value="1"/>
</dbReference>
<comment type="similarity">
    <text evidence="4">Belongs to the PEP-utilizing enzyme family.</text>
</comment>
<evidence type="ECO:0000256" key="2">
    <source>
        <dbReference type="ARBA" id="ARBA00002988"/>
    </source>
</evidence>
<evidence type="ECO:0000256" key="4">
    <source>
        <dbReference type="ARBA" id="ARBA00007837"/>
    </source>
</evidence>
<dbReference type="InterPro" id="IPR036637">
    <property type="entry name" value="Phosphohistidine_dom_sf"/>
</dbReference>
<feature type="domain" description="PEP-utilising enzyme mobile" evidence="16">
    <location>
        <begin position="466"/>
        <end position="531"/>
    </location>
</feature>
<keyword evidence="9" id="KW-0547">Nucleotide-binding</keyword>
<evidence type="ECO:0000256" key="8">
    <source>
        <dbReference type="ARBA" id="ARBA00022723"/>
    </source>
</evidence>
<evidence type="ECO:0000256" key="13">
    <source>
        <dbReference type="ARBA" id="ARBA00033470"/>
    </source>
</evidence>
<dbReference type="GO" id="GO:0006094">
    <property type="term" value="P:gluconeogenesis"/>
    <property type="evidence" value="ECO:0007669"/>
    <property type="project" value="UniProtKB-UniPathway"/>
</dbReference>
<evidence type="ECO:0000256" key="10">
    <source>
        <dbReference type="ARBA" id="ARBA00022777"/>
    </source>
</evidence>
<protein>
    <recommendedName>
        <fullName evidence="6">Phosphoenolpyruvate synthase</fullName>
        <ecNumber evidence="5">2.7.9.2</ecNumber>
    </recommendedName>
    <alternativeName>
        <fullName evidence="13">Pyruvate, water dikinase</fullName>
    </alternativeName>
</protein>
<evidence type="ECO:0000256" key="14">
    <source>
        <dbReference type="ARBA" id="ARBA00047700"/>
    </source>
</evidence>
<evidence type="ECO:0000256" key="6">
    <source>
        <dbReference type="ARBA" id="ARBA00021623"/>
    </source>
</evidence>
<dbReference type="SUPFAM" id="SSF56059">
    <property type="entry name" value="Glutathione synthetase ATP-binding domain-like"/>
    <property type="match status" value="1"/>
</dbReference>
<dbReference type="EMBL" id="WBUI01000055">
    <property type="protein sequence ID" value="KAB2928228.1"/>
    <property type="molecule type" value="Genomic_DNA"/>
</dbReference>
<dbReference type="InterPro" id="IPR006319">
    <property type="entry name" value="PEP_synth"/>
</dbReference>
<keyword evidence="12" id="KW-0460">Magnesium</keyword>
<comment type="cofactor">
    <cofactor evidence="1">
        <name>Mg(2+)</name>
        <dbReference type="ChEBI" id="CHEBI:18420"/>
    </cofactor>
</comment>
<feature type="compositionally biased region" description="Basic and acidic residues" evidence="15">
    <location>
        <begin position="344"/>
        <end position="358"/>
    </location>
</feature>
<comment type="caution">
    <text evidence="18">The sequence shown here is derived from an EMBL/GenBank/DDBJ whole genome shotgun (WGS) entry which is preliminary data.</text>
</comment>
<name>A0A833LUH6_9LEPT</name>
<evidence type="ECO:0000256" key="15">
    <source>
        <dbReference type="SAM" id="MobiDB-lite"/>
    </source>
</evidence>
<dbReference type="Gene3D" id="3.30.1490.20">
    <property type="entry name" value="ATP-grasp fold, A domain"/>
    <property type="match status" value="1"/>
</dbReference>
<dbReference type="Pfam" id="PF00391">
    <property type="entry name" value="PEP-utilizers"/>
    <property type="match status" value="1"/>
</dbReference>
<evidence type="ECO:0000256" key="3">
    <source>
        <dbReference type="ARBA" id="ARBA00004742"/>
    </source>
</evidence>